<reference evidence="4" key="3">
    <citation type="submission" date="2018-04" db="EMBL/GenBank/DDBJ databases">
        <authorList>
            <person name="Sheh A."/>
            <person name="Shen Z."/>
            <person name="Mannion A.J."/>
            <person name="Fox J.G."/>
        </authorList>
    </citation>
    <scope>NUCLEOTIDE SEQUENCE</scope>
    <source>
        <strain evidence="4">MIT 97-6194</strain>
    </source>
</reference>
<evidence type="ECO:0000313" key="4">
    <source>
        <dbReference type="EMBL" id="TLD93007.1"/>
    </source>
</evidence>
<accession>A0A347VPQ8</accession>
<dbReference type="EMBL" id="JRMP02000016">
    <property type="protein sequence ID" value="TLD93007.1"/>
    <property type="molecule type" value="Genomic_DNA"/>
</dbReference>
<dbReference type="Pfam" id="PF01370">
    <property type="entry name" value="Epimerase"/>
    <property type="match status" value="1"/>
</dbReference>
<name>A0A347VPQ8_9HELI</name>
<dbReference type="Gene3D" id="3.40.50.720">
    <property type="entry name" value="NAD(P)-binding Rossmann-like Domain"/>
    <property type="match status" value="1"/>
</dbReference>
<evidence type="ECO:0000256" key="1">
    <source>
        <dbReference type="ARBA" id="ARBA00007637"/>
    </source>
</evidence>
<dbReference type="AlphaFoldDB" id="A0A347VPQ8"/>
<dbReference type="STRING" id="1548018.LS64_05600"/>
<evidence type="ECO:0000313" key="3">
    <source>
        <dbReference type="EMBL" id="MWV70458.1"/>
    </source>
</evidence>
<proteinExistence type="inferred from homology"/>
<keyword evidence="5" id="KW-1185">Reference proteome</keyword>
<sequence>MLKAIIFGANGYIGRALTKCLLSHNMQVLALARCDKKEFLIRLDSIESNNLHYQKIKNLQDFNVEKWQDFGKDSIFYNLAWKGENRLNDGDLQSQMQNINLANTALNLAKSLQSSKFINISSQEQALFSDYIHTNKWKTQDYTSNSLYYSGVKYAVFELLSLLAYMQKIDFINVRFSIPLDFNLSNDSFVSKNLRQIMQGKAFEIPKNKEPCEIISLDELCESLYFVGLKGKNKADYYLGKGEIFTLQEYFETFKKIIESRFYKSSKINNFKNLEVSEIFNPKKLYKDTGFSYKLDFFAISKQILQAYKKEK</sequence>
<dbReference type="EMBL" id="QBIU01000002">
    <property type="protein sequence ID" value="MWV70458.1"/>
    <property type="molecule type" value="Genomic_DNA"/>
</dbReference>
<evidence type="ECO:0000313" key="6">
    <source>
        <dbReference type="Proteomes" id="UP000477070"/>
    </source>
</evidence>
<gene>
    <name evidence="3" type="ORF">DCO61_10750</name>
    <name evidence="4" type="ORF">LS64_009455</name>
</gene>
<dbReference type="Proteomes" id="UP000029714">
    <property type="component" value="Unassembled WGS sequence"/>
</dbReference>
<feature type="domain" description="NAD-dependent epimerase/dehydratase" evidence="2">
    <location>
        <begin position="5"/>
        <end position="209"/>
    </location>
</feature>
<comment type="caution">
    <text evidence="4">The sequence shown here is derived from an EMBL/GenBank/DDBJ whole genome shotgun (WGS) entry which is preliminary data.</text>
</comment>
<dbReference type="Proteomes" id="UP000477070">
    <property type="component" value="Unassembled WGS sequence"/>
</dbReference>
<reference evidence="4 5" key="2">
    <citation type="journal article" date="2016" name="Infect. Immun.">
        <title>Helicobacter saguini, a Novel Helicobacter Isolated from Cotton-Top Tamarins with Ulcerative Colitis, Has Proinflammatory Properties and Induces Typhlocolitis and Dysplasia in Gnotobiotic IL-10-/- Mice.</title>
        <authorList>
            <person name="Shen Z."/>
            <person name="Mannion A."/>
            <person name="Whary M.T."/>
            <person name="Muthupalani S."/>
            <person name="Sheh A."/>
            <person name="Feng Y."/>
            <person name="Gong G."/>
            <person name="Vandamme P."/>
            <person name="Holcombe H.R."/>
            <person name="Paster B.J."/>
            <person name="Fox J.G."/>
        </authorList>
    </citation>
    <scope>NUCLEOTIDE SEQUENCE [LARGE SCALE GENOMIC DNA]</scope>
    <source>
        <strain evidence="4 5">MIT 97-6194</strain>
    </source>
</reference>
<dbReference type="PANTHER" id="PTHR43000">
    <property type="entry name" value="DTDP-D-GLUCOSE 4,6-DEHYDRATASE-RELATED"/>
    <property type="match status" value="1"/>
</dbReference>
<dbReference type="InterPro" id="IPR036291">
    <property type="entry name" value="NAD(P)-bd_dom_sf"/>
</dbReference>
<dbReference type="RefSeq" id="WP_034571476.1">
    <property type="nucleotide sequence ID" value="NZ_JRMP02000016.1"/>
</dbReference>
<comment type="similarity">
    <text evidence="1">Belongs to the NAD(P)-dependent epimerase/dehydratase family.</text>
</comment>
<dbReference type="OrthoDB" id="9814124at2"/>
<evidence type="ECO:0000259" key="2">
    <source>
        <dbReference type="Pfam" id="PF01370"/>
    </source>
</evidence>
<reference evidence="3 6" key="4">
    <citation type="submission" date="2019-12" db="EMBL/GenBank/DDBJ databases">
        <title>Multi-Generational Helicobacter saguini Isolates.</title>
        <authorList>
            <person name="Mannion A."/>
            <person name="Shen Z."/>
            <person name="Fox J.G."/>
        </authorList>
    </citation>
    <scope>NUCLEOTIDE SEQUENCE [LARGE SCALE GENOMIC DNA]</scope>
    <source>
        <strain evidence="3">16-048</strain>
        <strain evidence="6">16-048 (F4)</strain>
    </source>
</reference>
<protein>
    <submittedName>
        <fullName evidence="4">NAD(P)-dependent oxidoreductase</fullName>
    </submittedName>
    <submittedName>
        <fullName evidence="3">NAD-dependent epimerase/dehydratase family protein</fullName>
    </submittedName>
</protein>
<dbReference type="InterPro" id="IPR001509">
    <property type="entry name" value="Epimerase_deHydtase"/>
</dbReference>
<reference evidence="4 5" key="1">
    <citation type="journal article" date="2014" name="Genome Announc.">
        <title>Draft genome sequences of eight enterohepatic helicobacter species isolated from both laboratory and wild rodents.</title>
        <authorList>
            <person name="Sheh A."/>
            <person name="Shen Z."/>
            <person name="Fox J.G."/>
        </authorList>
    </citation>
    <scope>NUCLEOTIDE SEQUENCE [LARGE SCALE GENOMIC DNA]</scope>
    <source>
        <strain evidence="4 5">MIT 97-6194</strain>
    </source>
</reference>
<evidence type="ECO:0000313" key="5">
    <source>
        <dbReference type="Proteomes" id="UP000029714"/>
    </source>
</evidence>
<organism evidence="4 5">
    <name type="scientific">Helicobacter saguini</name>
    <dbReference type="NCBI Taxonomy" id="1548018"/>
    <lineage>
        <taxon>Bacteria</taxon>
        <taxon>Pseudomonadati</taxon>
        <taxon>Campylobacterota</taxon>
        <taxon>Epsilonproteobacteria</taxon>
        <taxon>Campylobacterales</taxon>
        <taxon>Helicobacteraceae</taxon>
        <taxon>Helicobacter</taxon>
    </lineage>
</organism>
<dbReference type="SUPFAM" id="SSF51735">
    <property type="entry name" value="NAD(P)-binding Rossmann-fold domains"/>
    <property type="match status" value="1"/>
</dbReference>